<dbReference type="InterPro" id="IPR011993">
    <property type="entry name" value="PH-like_dom_sf"/>
</dbReference>
<dbReference type="EMBL" id="CAXAMN010003014">
    <property type="protein sequence ID" value="CAK9002472.1"/>
    <property type="molecule type" value="Genomic_DNA"/>
</dbReference>
<dbReference type="Gene3D" id="3.90.1720.30">
    <property type="entry name" value="PPPDE domains"/>
    <property type="match status" value="1"/>
</dbReference>
<keyword evidence="3" id="KW-0378">Hydrolase</keyword>
<feature type="transmembrane region" description="Helical" evidence="4">
    <location>
        <begin position="140"/>
        <end position="160"/>
    </location>
</feature>
<keyword evidence="8" id="KW-1185">Reference proteome</keyword>
<dbReference type="SUPFAM" id="SSF50729">
    <property type="entry name" value="PH domain-like"/>
    <property type="match status" value="1"/>
</dbReference>
<comment type="caution">
    <text evidence="7">The sequence shown here is derived from an EMBL/GenBank/DDBJ whole genome shotgun (WGS) entry which is preliminary data.</text>
</comment>
<organism evidence="7 8">
    <name type="scientific">Durusdinium trenchii</name>
    <dbReference type="NCBI Taxonomy" id="1381693"/>
    <lineage>
        <taxon>Eukaryota</taxon>
        <taxon>Sar</taxon>
        <taxon>Alveolata</taxon>
        <taxon>Dinophyceae</taxon>
        <taxon>Suessiales</taxon>
        <taxon>Symbiodiniaceae</taxon>
        <taxon>Durusdinium</taxon>
    </lineage>
</organism>
<evidence type="ECO:0000259" key="5">
    <source>
        <dbReference type="PROSITE" id="PS50003"/>
    </source>
</evidence>
<evidence type="ECO:0000313" key="8">
    <source>
        <dbReference type="Proteomes" id="UP001642484"/>
    </source>
</evidence>
<accession>A0ABP0ILW7</accession>
<feature type="transmembrane region" description="Helical" evidence="4">
    <location>
        <begin position="248"/>
        <end position="267"/>
    </location>
</feature>
<feature type="transmembrane region" description="Helical" evidence="4">
    <location>
        <begin position="41"/>
        <end position="64"/>
    </location>
</feature>
<evidence type="ECO:0000259" key="6">
    <source>
        <dbReference type="PROSITE" id="PS51858"/>
    </source>
</evidence>
<reference evidence="7 8" key="1">
    <citation type="submission" date="2024-02" db="EMBL/GenBank/DDBJ databases">
        <authorList>
            <person name="Chen Y."/>
            <person name="Shah S."/>
            <person name="Dougan E. K."/>
            <person name="Thang M."/>
            <person name="Chan C."/>
        </authorList>
    </citation>
    <scope>NUCLEOTIDE SEQUENCE [LARGE SCALE GENOMIC DNA]</scope>
</reference>
<gene>
    <name evidence="7" type="ORF">CCMP2556_LOCUS6867</name>
</gene>
<keyword evidence="4" id="KW-1133">Transmembrane helix</keyword>
<dbReference type="PROSITE" id="PS50003">
    <property type="entry name" value="PH_DOMAIN"/>
    <property type="match status" value="1"/>
</dbReference>
<feature type="domain" description="PPPDE" evidence="6">
    <location>
        <begin position="483"/>
        <end position="678"/>
    </location>
</feature>
<dbReference type="InterPro" id="IPR008580">
    <property type="entry name" value="PPPDE_dom"/>
</dbReference>
<proteinExistence type="inferred from homology"/>
<keyword evidence="4" id="KW-0472">Membrane</keyword>
<dbReference type="PANTHER" id="PTHR12378:SF80">
    <property type="entry name" value="IP06716P-RELATED"/>
    <property type="match status" value="1"/>
</dbReference>
<dbReference type="CDD" id="cd00821">
    <property type="entry name" value="PH"/>
    <property type="match status" value="1"/>
</dbReference>
<evidence type="ECO:0000313" key="7">
    <source>
        <dbReference type="EMBL" id="CAK9002472.1"/>
    </source>
</evidence>
<dbReference type="Gene3D" id="2.30.29.30">
    <property type="entry name" value="Pleckstrin-homology domain (PH domain)/Phosphotyrosine-binding domain (PTB)"/>
    <property type="match status" value="1"/>
</dbReference>
<dbReference type="Pfam" id="PF05903">
    <property type="entry name" value="Peptidase_C97"/>
    <property type="match status" value="1"/>
</dbReference>
<feature type="transmembrane region" description="Helical" evidence="4">
    <location>
        <begin position="215"/>
        <end position="236"/>
    </location>
</feature>
<dbReference type="Proteomes" id="UP001642484">
    <property type="component" value="Unassembled WGS sequence"/>
</dbReference>
<keyword evidence="2" id="KW-0645">Protease</keyword>
<sequence>MTAARLSAVFLLLHCACFASHVATLIILFTLSWLDSGDLGWLIQAIGLLALQVSISFVCSWTAWKELKSRQFPFNRLCLLPLLPLLGLGQLIQPWLAWKELRAGQGAQSHGQSVHRYAQLHRGRVMQTAPPRFSCSGVEAVAQGAAFAAVALCLLTGALWTPSELDVESRMLLWVCAGLSLLSACLALVEMDISLSDTAAATLSSRPGRAFPLHFGLRAIEVLSRVWVWAVLMSLLSTEPLPIGGLHLLPLLLLVDYLLTALTFLGGQGGQVVWLLALGAMVANLAEDSKELSGANGSEAAPAAEVPKAEAEVGEPIEAKATDAGNSAEAKDVKEVKFLLPAKGNLPEAPMAPADHLYGASVDLKNAYANGRLLKRGPIYGYMFQPRWCVLTNSQLIIYKDEHLSQRQSAERFTEQMTATRFSCHDAPGEAVKHKSEKPYGFVFDSVPLAGKARKLSYFDAENEEMLTQWLQAFKQAALRRKEAVTLHFYDMVMGSTQGEGSVQPLGTGNFHVGIEINGFEWSYGFSELGTGGSKPNEQCVLQVTQDACGLWASCPSLHTKAPLKSKQQQEAQCVCCLYLGDFVSAVPGVFSSKPTHCVPHSYRDAVELGYSTLNESEIEEHISKLKDQWPGSSYDLLKNNCSNFCHTLCEALGVSIPPWILRLSSAEVLGQNLPAEKGRRGRGSAIIIAAQALDQ</sequence>
<dbReference type="PROSITE" id="PS51858">
    <property type="entry name" value="PPPDE"/>
    <property type="match status" value="1"/>
</dbReference>
<dbReference type="InterPro" id="IPR042266">
    <property type="entry name" value="PPPDE_sf"/>
</dbReference>
<feature type="domain" description="PH" evidence="5">
    <location>
        <begin position="366"/>
        <end position="479"/>
    </location>
</feature>
<keyword evidence="4" id="KW-0812">Transmembrane</keyword>
<dbReference type="InterPro" id="IPR001849">
    <property type="entry name" value="PH_domain"/>
</dbReference>
<dbReference type="PANTHER" id="PTHR12378">
    <property type="entry name" value="DESUMOYLATING ISOPEPTIDASE"/>
    <property type="match status" value="1"/>
</dbReference>
<feature type="transmembrane region" description="Helical" evidence="4">
    <location>
        <begin position="172"/>
        <end position="195"/>
    </location>
</feature>
<comment type="similarity">
    <text evidence="1">Belongs to the DeSI family.</text>
</comment>
<dbReference type="SMART" id="SM00233">
    <property type="entry name" value="PH"/>
    <property type="match status" value="1"/>
</dbReference>
<feature type="transmembrane region" description="Helical" evidence="4">
    <location>
        <begin position="76"/>
        <end position="96"/>
    </location>
</feature>
<name>A0ABP0ILW7_9DINO</name>
<evidence type="ECO:0000256" key="4">
    <source>
        <dbReference type="SAM" id="Phobius"/>
    </source>
</evidence>
<dbReference type="Pfam" id="PF00169">
    <property type="entry name" value="PH"/>
    <property type="match status" value="1"/>
</dbReference>
<protein>
    <submittedName>
        <fullName evidence="7">Uncharacterized protein</fullName>
    </submittedName>
</protein>
<dbReference type="SMART" id="SM01179">
    <property type="entry name" value="DUF862"/>
    <property type="match status" value="1"/>
</dbReference>
<evidence type="ECO:0000256" key="1">
    <source>
        <dbReference type="ARBA" id="ARBA00008140"/>
    </source>
</evidence>
<evidence type="ECO:0000256" key="3">
    <source>
        <dbReference type="ARBA" id="ARBA00022801"/>
    </source>
</evidence>
<evidence type="ECO:0000256" key="2">
    <source>
        <dbReference type="ARBA" id="ARBA00022670"/>
    </source>
</evidence>